<dbReference type="SUPFAM" id="SSF56112">
    <property type="entry name" value="Protein kinase-like (PK-like)"/>
    <property type="match status" value="1"/>
</dbReference>
<sequence length="268" mass="29894">MGVKAEVQNEALSSPRPIIVQVHINSGFKLWIEGYGYTECKSAREGEKALFAAFKGLIVKQLQNGKSVDGNLLAVDNCDRDGDGVALIFLGICCSSAVRNAMSLIQPSDPPCQVCSQSLSIYPDHNPNCRCNTSLLIDYCSSNGIHNYIIIDVGKTFREQVLRWFTFHKIPRIDSVHGNVCLASIVVTQTLDWKLHAFDVLSEYDGTNGTATRPMLQYEWLVGSQYKPMELAKSDWYTIRKSPPWAIDSWGLGCFIYEIFSGLKLVKT</sequence>
<evidence type="ECO:0000313" key="2">
    <source>
        <dbReference type="RefSeq" id="XP_022777082.1"/>
    </source>
</evidence>
<dbReference type="PANTHER" id="PTHR42663">
    <property type="entry name" value="HYDROLASE C777.06C-RELATED-RELATED"/>
    <property type="match status" value="1"/>
</dbReference>
<accession>A0A6P6BIY4</accession>
<dbReference type="KEGG" id="dzi:111318460"/>
<organism evidence="1 2">
    <name type="scientific">Durio zibethinus</name>
    <name type="common">Durian</name>
    <dbReference type="NCBI Taxonomy" id="66656"/>
    <lineage>
        <taxon>Eukaryota</taxon>
        <taxon>Viridiplantae</taxon>
        <taxon>Streptophyta</taxon>
        <taxon>Embryophyta</taxon>
        <taxon>Tracheophyta</taxon>
        <taxon>Spermatophyta</taxon>
        <taxon>Magnoliopsida</taxon>
        <taxon>eudicotyledons</taxon>
        <taxon>Gunneridae</taxon>
        <taxon>Pentapetalae</taxon>
        <taxon>rosids</taxon>
        <taxon>malvids</taxon>
        <taxon>Malvales</taxon>
        <taxon>Malvaceae</taxon>
        <taxon>Helicteroideae</taxon>
        <taxon>Durio</taxon>
    </lineage>
</organism>
<reference evidence="2" key="1">
    <citation type="submission" date="2025-08" db="UniProtKB">
        <authorList>
            <consortium name="RefSeq"/>
        </authorList>
    </citation>
    <scope>IDENTIFICATION</scope>
    <source>
        <tissue evidence="2">Fruit stalk</tissue>
    </source>
</reference>
<dbReference type="Proteomes" id="UP000515121">
    <property type="component" value="Unplaced"/>
</dbReference>
<dbReference type="InterPro" id="IPR011009">
    <property type="entry name" value="Kinase-like_dom_sf"/>
</dbReference>
<dbReference type="GeneID" id="111318460"/>
<proteinExistence type="predicted"/>
<dbReference type="PANTHER" id="PTHR42663:SF6">
    <property type="entry name" value="HYDROLASE C777.06C-RELATED"/>
    <property type="match status" value="1"/>
</dbReference>
<evidence type="ECO:0000313" key="1">
    <source>
        <dbReference type="Proteomes" id="UP000515121"/>
    </source>
</evidence>
<dbReference type="RefSeq" id="XP_022777082.1">
    <property type="nucleotide sequence ID" value="XM_022921347.1"/>
</dbReference>
<gene>
    <name evidence="2" type="primary">LOC111318460</name>
</gene>
<dbReference type="Gene3D" id="1.10.510.10">
    <property type="entry name" value="Transferase(Phosphotransferase) domain 1"/>
    <property type="match status" value="1"/>
</dbReference>
<dbReference type="OrthoDB" id="341300at2759"/>
<protein>
    <submittedName>
        <fullName evidence="2">Uncharacterized protein LOC111318460</fullName>
    </submittedName>
</protein>
<keyword evidence="1" id="KW-1185">Reference proteome</keyword>
<name>A0A6P6BIY4_DURZI</name>
<dbReference type="AlphaFoldDB" id="A0A6P6BIY4"/>